<keyword evidence="4" id="KW-1185">Reference proteome</keyword>
<dbReference type="Proteomes" id="UP001500888">
    <property type="component" value="Unassembled WGS sequence"/>
</dbReference>
<keyword evidence="2" id="KW-0812">Transmembrane</keyword>
<gene>
    <name evidence="3" type="ORF">GCM10022226_27960</name>
</gene>
<name>A0ABP7I030_9ACTN</name>
<feature type="region of interest" description="Disordered" evidence="1">
    <location>
        <begin position="1"/>
        <end position="21"/>
    </location>
</feature>
<feature type="transmembrane region" description="Helical" evidence="2">
    <location>
        <begin position="52"/>
        <end position="71"/>
    </location>
</feature>
<feature type="transmembrane region" description="Helical" evidence="2">
    <location>
        <begin position="251"/>
        <end position="271"/>
    </location>
</feature>
<feature type="transmembrane region" description="Helical" evidence="2">
    <location>
        <begin position="197"/>
        <end position="215"/>
    </location>
</feature>
<evidence type="ECO:0000313" key="3">
    <source>
        <dbReference type="EMBL" id="GAA3806233.1"/>
    </source>
</evidence>
<organism evidence="3 4">
    <name type="scientific">Sphaerisporangium flaviroseum</name>
    <dbReference type="NCBI Taxonomy" id="509199"/>
    <lineage>
        <taxon>Bacteria</taxon>
        <taxon>Bacillati</taxon>
        <taxon>Actinomycetota</taxon>
        <taxon>Actinomycetes</taxon>
        <taxon>Streptosporangiales</taxon>
        <taxon>Streptosporangiaceae</taxon>
        <taxon>Sphaerisporangium</taxon>
    </lineage>
</organism>
<evidence type="ECO:0000256" key="1">
    <source>
        <dbReference type="SAM" id="MobiDB-lite"/>
    </source>
</evidence>
<feature type="transmembrane region" description="Helical" evidence="2">
    <location>
        <begin position="83"/>
        <end position="100"/>
    </location>
</feature>
<feature type="transmembrane region" description="Helical" evidence="2">
    <location>
        <begin position="120"/>
        <end position="149"/>
    </location>
</feature>
<keyword evidence="2" id="KW-0472">Membrane</keyword>
<evidence type="ECO:0000313" key="4">
    <source>
        <dbReference type="Proteomes" id="UP001500888"/>
    </source>
</evidence>
<evidence type="ECO:0000256" key="2">
    <source>
        <dbReference type="SAM" id="Phobius"/>
    </source>
</evidence>
<feature type="transmembrane region" description="Helical" evidence="2">
    <location>
        <begin position="161"/>
        <end position="185"/>
    </location>
</feature>
<reference evidence="4" key="1">
    <citation type="journal article" date="2019" name="Int. J. Syst. Evol. Microbiol.">
        <title>The Global Catalogue of Microorganisms (GCM) 10K type strain sequencing project: providing services to taxonomists for standard genome sequencing and annotation.</title>
        <authorList>
            <consortium name="The Broad Institute Genomics Platform"/>
            <consortium name="The Broad Institute Genome Sequencing Center for Infectious Disease"/>
            <person name="Wu L."/>
            <person name="Ma J."/>
        </authorList>
    </citation>
    <scope>NUCLEOTIDE SEQUENCE [LARGE SCALE GENOMIC DNA]</scope>
    <source>
        <strain evidence="4">JCM 16908</strain>
    </source>
</reference>
<dbReference type="RefSeq" id="WP_344938684.1">
    <property type="nucleotide sequence ID" value="NZ_BAAAZR010000004.1"/>
</dbReference>
<feature type="transmembrane region" description="Helical" evidence="2">
    <location>
        <begin position="309"/>
        <end position="330"/>
    </location>
</feature>
<keyword evidence="2" id="KW-1133">Transmembrane helix</keyword>
<protein>
    <recommendedName>
        <fullName evidence="5">DUF998 domain-containing protein</fullName>
    </recommendedName>
</protein>
<comment type="caution">
    <text evidence="3">The sequence shown here is derived from an EMBL/GenBank/DDBJ whole genome shotgun (WGS) entry which is preliminary data.</text>
</comment>
<feature type="compositionally biased region" description="Basic and acidic residues" evidence="1">
    <location>
        <begin position="1"/>
        <end position="10"/>
    </location>
</feature>
<feature type="transmembrane region" description="Helical" evidence="2">
    <location>
        <begin position="283"/>
        <end position="303"/>
    </location>
</feature>
<evidence type="ECO:0008006" key="5">
    <source>
        <dbReference type="Google" id="ProtNLM"/>
    </source>
</evidence>
<accession>A0ABP7I030</accession>
<proteinExistence type="predicted"/>
<dbReference type="EMBL" id="BAAAZR010000004">
    <property type="protein sequence ID" value="GAA3806233.1"/>
    <property type="molecule type" value="Genomic_DNA"/>
</dbReference>
<feature type="transmembrane region" description="Helical" evidence="2">
    <location>
        <begin position="227"/>
        <end position="245"/>
    </location>
</feature>
<sequence>MTSDALDDHHRRPTQTDGSGRLGLMRRIAPALGLFLLAPLVAEYLLGNIPPAEIAGALFLAPMYGGGALLIREVARRTGRGWPSLLVLGAAYGLLEAGLLDQSLFNPSFEGYDFQSVAHIPALGISAHSVLSFVGGHMIWSICVPIAIMETLVPGRSDTPWLGRFGLAVTSVVFVLGSTVLWYGLADEEGFQASAPQVAATAAVIAALVGGAFAIGGRPRPALDRRAPNPWLVGAAGFVATGAFFARPESWWGVVMGIGLLAAMAVVLARWSRRAGWGATHRFAVAGGAMLTYAWGGFVLLSLEGNASTVNLIGQVILVLGAITLLLAAARTARCTVPAR</sequence>